<keyword evidence="3" id="KW-0677">Repeat</keyword>
<feature type="repeat" description="ANK" evidence="7">
    <location>
        <begin position="317"/>
        <end position="339"/>
    </location>
</feature>
<evidence type="ECO:0000256" key="2">
    <source>
        <dbReference type="ARBA" id="ARBA00022692"/>
    </source>
</evidence>
<dbReference type="PROSITE" id="PS50088">
    <property type="entry name" value="ANK_REPEAT"/>
    <property type="match status" value="1"/>
</dbReference>
<evidence type="ECO:0000313" key="11">
    <source>
        <dbReference type="Proteomes" id="UP000189703"/>
    </source>
</evidence>
<dbReference type="Pfam" id="PF13962">
    <property type="entry name" value="PGG"/>
    <property type="match status" value="1"/>
</dbReference>
<dbReference type="InParanoid" id="A0A1U8Q3M8"/>
<dbReference type="KEGG" id="nnu:104596875"/>
<feature type="transmembrane region" description="Helical" evidence="9">
    <location>
        <begin position="625"/>
        <end position="642"/>
    </location>
</feature>
<evidence type="ECO:0000256" key="6">
    <source>
        <dbReference type="ARBA" id="ARBA00023136"/>
    </source>
</evidence>
<dbReference type="PROSITE" id="PS50297">
    <property type="entry name" value="ANK_REP_REGION"/>
    <property type="match status" value="1"/>
</dbReference>
<feature type="domain" description="PGG" evidence="10">
    <location>
        <begin position="482"/>
        <end position="591"/>
    </location>
</feature>
<dbReference type="InterPro" id="IPR026961">
    <property type="entry name" value="PGG_dom"/>
</dbReference>
<dbReference type="Proteomes" id="UP000189703">
    <property type="component" value="Unplaced"/>
</dbReference>
<feature type="region of interest" description="Disordered" evidence="8">
    <location>
        <begin position="169"/>
        <end position="192"/>
    </location>
</feature>
<feature type="transmembrane region" description="Helical" evidence="9">
    <location>
        <begin position="528"/>
        <end position="553"/>
    </location>
</feature>
<keyword evidence="11" id="KW-1185">Reference proteome</keyword>
<feature type="transmembrane region" description="Helical" evidence="9">
    <location>
        <begin position="487"/>
        <end position="508"/>
    </location>
</feature>
<keyword evidence="5 7" id="KW-0040">ANK repeat</keyword>
<feature type="transmembrane region" description="Helical" evidence="9">
    <location>
        <begin position="596"/>
        <end position="616"/>
    </location>
</feature>
<dbReference type="SMART" id="SM00248">
    <property type="entry name" value="ANK"/>
    <property type="match status" value="8"/>
</dbReference>
<evidence type="ECO:0000256" key="4">
    <source>
        <dbReference type="ARBA" id="ARBA00022989"/>
    </source>
</evidence>
<dbReference type="SUPFAM" id="SSF48403">
    <property type="entry name" value="Ankyrin repeat"/>
    <property type="match status" value="2"/>
</dbReference>
<dbReference type="Gene3D" id="1.25.40.20">
    <property type="entry name" value="Ankyrin repeat-containing domain"/>
    <property type="match status" value="2"/>
</dbReference>
<dbReference type="InterPro" id="IPR002110">
    <property type="entry name" value="Ankyrin_rpt"/>
</dbReference>
<feature type="unsure residue" description="D or N" evidence="12">
    <location>
        <position position="66"/>
    </location>
</feature>
<keyword evidence="4 9" id="KW-1133">Transmembrane helix</keyword>
<dbReference type="AlphaFoldDB" id="A0A1U8Q3M8"/>
<dbReference type="RefSeq" id="XP_019053217.1">
    <property type="nucleotide sequence ID" value="XM_019197672.1"/>
</dbReference>
<dbReference type="OrthoDB" id="1847170at2759"/>
<dbReference type="STRING" id="4432.A0A1U8Q3M8"/>
<dbReference type="eggNOG" id="KOG0504">
    <property type="taxonomic scope" value="Eukaryota"/>
</dbReference>
<feature type="transmembrane region" description="Helical" evidence="9">
    <location>
        <begin position="565"/>
        <end position="590"/>
    </location>
</feature>
<dbReference type="PANTHER" id="PTHR24186">
    <property type="entry name" value="PROTEIN PHOSPHATASE 1 REGULATORY SUBUNIT"/>
    <property type="match status" value="1"/>
</dbReference>
<evidence type="ECO:0000256" key="5">
    <source>
        <dbReference type="ARBA" id="ARBA00023043"/>
    </source>
</evidence>
<keyword evidence="6 9" id="KW-0472">Membrane</keyword>
<evidence type="ECO:0000256" key="9">
    <source>
        <dbReference type="SAM" id="Phobius"/>
    </source>
</evidence>
<organism evidence="11 12">
    <name type="scientific">Nelumbo nucifera</name>
    <name type="common">Sacred lotus</name>
    <dbReference type="NCBI Taxonomy" id="4432"/>
    <lineage>
        <taxon>Eukaryota</taxon>
        <taxon>Viridiplantae</taxon>
        <taxon>Streptophyta</taxon>
        <taxon>Embryophyta</taxon>
        <taxon>Tracheophyta</taxon>
        <taxon>Spermatophyta</taxon>
        <taxon>Magnoliopsida</taxon>
        <taxon>Proteales</taxon>
        <taxon>Nelumbonaceae</taxon>
        <taxon>Nelumbo</taxon>
    </lineage>
</organism>
<evidence type="ECO:0000256" key="8">
    <source>
        <dbReference type="SAM" id="MobiDB-lite"/>
    </source>
</evidence>
<evidence type="ECO:0000256" key="1">
    <source>
        <dbReference type="ARBA" id="ARBA00004141"/>
    </source>
</evidence>
<sequence length="656" mass="73885">MNPKLANAAKEGNITFFDSTDSNFNWVQATPSGNTALHIAMSFGRMDFALRLYQRCQSLLSMRNSDGDTPLHIATRAGHFNRTEVRIPHVVQNNEDPGRILINRHLKRAELRTPQIVQNSEDPERDSINDHINRAELRTPQIVQNSEDPERDSINGHINRAELRTPQIVQNNEDPERGSINAPNTTNENKQQRGVHLMEWLERADSGVWSANRKGESLLYLASRQGLQSVVGYALGRLTAPSPNHGGPNGHTALHAAVMGRHSGIIRTILDRMPELIKKQDETNMNSLHYAVLFGDLETVQLLLQRDTSIAYDLDNKGHSPLHKAAIVGLVEIIETLLEYCPDCIDLVDDYSGRNVLHVAVLEKQTEVVQYFCERYHTGFINQVDKEGNTPLHLATINCHVRIAWTLSKVPAVDFTVMNNENLTALNIAELDMEGDAMFQKLIISYILKYYCKYLGNQPEVITTRYAKPDTTKGERTKSETYYKKHINTLIVVSTLIASIAFSAALTLTGGYETDGAGKGTATLVRKFMFKAFVIFDALAICSSINAVYLLVWVIFSDKQISTRVALVATIFVWLSFLALGMAFAAHFYVVLFTELWFAIIITSVVALFPICLPFIPKYFYDSDLWISIILTQEIILLPIWLKLHKKTKPRQTVYG</sequence>
<evidence type="ECO:0000256" key="7">
    <source>
        <dbReference type="PROSITE-ProRule" id="PRU00023"/>
    </source>
</evidence>
<dbReference type="PANTHER" id="PTHR24186:SF50">
    <property type="entry name" value="ANKYRIN REPEAT-CONTAINING PROTEIN ITN1-LIKE ISOFORM X1"/>
    <property type="match status" value="1"/>
</dbReference>
<accession>A0A1U8Q3M8</accession>
<comment type="subcellular location">
    <subcellularLocation>
        <location evidence="1">Membrane</location>
        <topology evidence="1">Multi-pass membrane protein</topology>
    </subcellularLocation>
</comment>
<protein>
    <submittedName>
        <fullName evidence="12">Ankyrin repeat-containing protein At5g02620-like</fullName>
    </submittedName>
</protein>
<name>A0A1U8Q3M8_NELNU</name>
<keyword evidence="2 9" id="KW-0812">Transmembrane</keyword>
<gene>
    <name evidence="12" type="primary">LOC104596875</name>
</gene>
<evidence type="ECO:0000256" key="3">
    <source>
        <dbReference type="ARBA" id="ARBA00022737"/>
    </source>
</evidence>
<reference evidence="12" key="1">
    <citation type="submission" date="2025-08" db="UniProtKB">
        <authorList>
            <consortium name="RefSeq"/>
        </authorList>
    </citation>
    <scope>IDENTIFICATION</scope>
</reference>
<proteinExistence type="predicted"/>
<evidence type="ECO:0000259" key="10">
    <source>
        <dbReference type="Pfam" id="PF13962"/>
    </source>
</evidence>
<dbReference type="GO" id="GO:0016020">
    <property type="term" value="C:membrane"/>
    <property type="evidence" value="ECO:0000318"/>
    <property type="project" value="GO_Central"/>
</dbReference>
<evidence type="ECO:0000313" key="12">
    <source>
        <dbReference type="RefSeq" id="XP_019053217.1"/>
    </source>
</evidence>
<dbReference type="InterPro" id="IPR036770">
    <property type="entry name" value="Ankyrin_rpt-contain_sf"/>
</dbReference>
<dbReference type="Pfam" id="PF12796">
    <property type="entry name" value="Ank_2"/>
    <property type="match status" value="2"/>
</dbReference>